<accession>A0ACC2FYL0</accession>
<dbReference type="EMBL" id="CM055747">
    <property type="protein sequence ID" value="KAJ7996479.1"/>
    <property type="molecule type" value="Genomic_DNA"/>
</dbReference>
<gene>
    <name evidence="1" type="ORF">DPEC_G00237490</name>
</gene>
<organism evidence="1 2">
    <name type="scientific">Dallia pectoralis</name>
    <name type="common">Alaska blackfish</name>
    <dbReference type="NCBI Taxonomy" id="75939"/>
    <lineage>
        <taxon>Eukaryota</taxon>
        <taxon>Metazoa</taxon>
        <taxon>Chordata</taxon>
        <taxon>Craniata</taxon>
        <taxon>Vertebrata</taxon>
        <taxon>Euteleostomi</taxon>
        <taxon>Actinopterygii</taxon>
        <taxon>Neopterygii</taxon>
        <taxon>Teleostei</taxon>
        <taxon>Protacanthopterygii</taxon>
        <taxon>Esociformes</taxon>
        <taxon>Umbridae</taxon>
        <taxon>Dallia</taxon>
    </lineage>
</organism>
<dbReference type="Proteomes" id="UP001157502">
    <property type="component" value="Chromosome 20"/>
</dbReference>
<proteinExistence type="predicted"/>
<reference evidence="1" key="1">
    <citation type="submission" date="2021-05" db="EMBL/GenBank/DDBJ databases">
        <authorList>
            <person name="Pan Q."/>
            <person name="Jouanno E."/>
            <person name="Zahm M."/>
            <person name="Klopp C."/>
            <person name="Cabau C."/>
            <person name="Louis A."/>
            <person name="Berthelot C."/>
            <person name="Parey E."/>
            <person name="Roest Crollius H."/>
            <person name="Montfort J."/>
            <person name="Robinson-Rechavi M."/>
            <person name="Bouchez O."/>
            <person name="Lampietro C."/>
            <person name="Lopez Roques C."/>
            <person name="Donnadieu C."/>
            <person name="Postlethwait J."/>
            <person name="Bobe J."/>
            <person name="Dillon D."/>
            <person name="Chandos A."/>
            <person name="von Hippel F."/>
            <person name="Guiguen Y."/>
        </authorList>
    </citation>
    <scope>NUCLEOTIDE SEQUENCE</scope>
    <source>
        <strain evidence="1">YG-Jan2019</strain>
    </source>
</reference>
<keyword evidence="2" id="KW-1185">Reference proteome</keyword>
<sequence length="243" mass="27473">MSGVHVPQALLLLCLLGTSVRCSDDTSSQTQKFNHHDLWSELQNLQDFMSKLKAELTIVKDSLQDTKSKVEELKTENSDLVSKLTSAQRDIEQLQKEYSGMPKAAFSTSLGKNGYHGPFNTATTVVYKHIFSNNGGHYNINTGFFTAPVKGLYHFTFTMELYYCNRVIRPYVLHPVSDLIQEHRDPFSEFIQGQDHLTGHHEDIPVYHRNGHYSKNAFHSQTALNRSVGLSHSSVWLVSSVSL</sequence>
<comment type="caution">
    <text evidence="1">The sequence shown here is derived from an EMBL/GenBank/DDBJ whole genome shotgun (WGS) entry which is preliminary data.</text>
</comment>
<evidence type="ECO:0000313" key="2">
    <source>
        <dbReference type="Proteomes" id="UP001157502"/>
    </source>
</evidence>
<protein>
    <submittedName>
        <fullName evidence="1">Uncharacterized protein</fullName>
    </submittedName>
</protein>
<evidence type="ECO:0000313" key="1">
    <source>
        <dbReference type="EMBL" id="KAJ7996479.1"/>
    </source>
</evidence>
<name>A0ACC2FYL0_DALPE</name>